<keyword evidence="2 9" id="KW-0813">Transport</keyword>
<evidence type="ECO:0000256" key="4">
    <source>
        <dbReference type="ARBA" id="ARBA00022519"/>
    </source>
</evidence>
<keyword evidence="5 9" id="KW-0812">Transmembrane</keyword>
<feature type="transmembrane region" description="Helical" evidence="9">
    <location>
        <begin position="141"/>
        <end position="161"/>
    </location>
</feature>
<evidence type="ECO:0000256" key="7">
    <source>
        <dbReference type="ARBA" id="ARBA00023136"/>
    </source>
</evidence>
<proteinExistence type="inferred from homology"/>
<dbReference type="PANTHER" id="PTHR35011:SF2">
    <property type="entry name" value="2,3-DIKETO-L-GULONATE TRAP TRANSPORTER SMALL PERMEASE PROTEIN YIAM"/>
    <property type="match status" value="1"/>
</dbReference>
<dbReference type="InterPro" id="IPR055348">
    <property type="entry name" value="DctQ"/>
</dbReference>
<keyword evidence="6 9" id="KW-1133">Transmembrane helix</keyword>
<keyword evidence="12" id="KW-1185">Reference proteome</keyword>
<reference evidence="11 12" key="1">
    <citation type="submission" date="2023-08" db="EMBL/GenBank/DDBJ databases">
        <title>Alcaligenaceae gen. nov., a novel taxon isolated from the sludge of Yixing Pesticide Factory.</title>
        <authorList>
            <person name="Ruan L."/>
        </authorList>
    </citation>
    <scope>NUCLEOTIDE SEQUENCE [LARGE SCALE GENOMIC DNA]</scope>
    <source>
        <strain evidence="11 12">LG-2</strain>
    </source>
</reference>
<evidence type="ECO:0000256" key="9">
    <source>
        <dbReference type="RuleBase" id="RU369079"/>
    </source>
</evidence>
<accession>A0ABU1D6M8</accession>
<feature type="transmembrane region" description="Helical" evidence="9">
    <location>
        <begin position="28"/>
        <end position="49"/>
    </location>
</feature>
<dbReference type="Pfam" id="PF04290">
    <property type="entry name" value="DctQ"/>
    <property type="match status" value="1"/>
</dbReference>
<evidence type="ECO:0000259" key="10">
    <source>
        <dbReference type="Pfam" id="PF04290"/>
    </source>
</evidence>
<keyword evidence="3" id="KW-1003">Cell membrane</keyword>
<feature type="domain" description="Tripartite ATP-independent periplasmic transporters DctQ component" evidence="10">
    <location>
        <begin position="37"/>
        <end position="168"/>
    </location>
</feature>
<comment type="similarity">
    <text evidence="8 9">Belongs to the TRAP transporter small permease family.</text>
</comment>
<dbReference type="Proteomes" id="UP001232156">
    <property type="component" value="Unassembled WGS sequence"/>
</dbReference>
<comment type="subunit">
    <text evidence="9">The complex comprises the extracytoplasmic solute receptor protein and the two transmembrane proteins.</text>
</comment>
<evidence type="ECO:0000313" key="12">
    <source>
        <dbReference type="Proteomes" id="UP001232156"/>
    </source>
</evidence>
<dbReference type="EMBL" id="JAUZQE010000017">
    <property type="protein sequence ID" value="MDR4126095.1"/>
    <property type="molecule type" value="Genomic_DNA"/>
</dbReference>
<name>A0ABU1D6M8_9BURK</name>
<evidence type="ECO:0000256" key="2">
    <source>
        <dbReference type="ARBA" id="ARBA00022448"/>
    </source>
</evidence>
<evidence type="ECO:0000256" key="6">
    <source>
        <dbReference type="ARBA" id="ARBA00022989"/>
    </source>
</evidence>
<evidence type="ECO:0000256" key="5">
    <source>
        <dbReference type="ARBA" id="ARBA00022692"/>
    </source>
</evidence>
<sequence>MSESLPPQLPEQAQPQPAVKVPLALEDWVSVLSMALLALITFANVLVRYLTNTSFAWTEELSIFLLIVVTLTAGSTAFVRSQHIRIEFLADAGPQNRQRRLAIIATLFSVLFFLGLTILSARMVYDEYTWGDTSPAIGVPTWWYSIWVPILSGVITLRLAGMLHRLLRGPQ</sequence>
<evidence type="ECO:0000256" key="8">
    <source>
        <dbReference type="ARBA" id="ARBA00038436"/>
    </source>
</evidence>
<gene>
    <name evidence="11" type="ORF">Q8947_08885</name>
</gene>
<evidence type="ECO:0000313" key="11">
    <source>
        <dbReference type="EMBL" id="MDR4126095.1"/>
    </source>
</evidence>
<feature type="transmembrane region" description="Helical" evidence="9">
    <location>
        <begin position="101"/>
        <end position="121"/>
    </location>
</feature>
<dbReference type="InterPro" id="IPR007387">
    <property type="entry name" value="TRAP_DctQ"/>
</dbReference>
<dbReference type="RefSeq" id="WP_165276815.1">
    <property type="nucleotide sequence ID" value="NZ_JAUZQE010000017.1"/>
</dbReference>
<comment type="caution">
    <text evidence="11">The sequence shown here is derived from an EMBL/GenBank/DDBJ whole genome shotgun (WGS) entry which is preliminary data.</text>
</comment>
<comment type="function">
    <text evidence="9">Part of the tripartite ATP-independent periplasmic (TRAP) transport system.</text>
</comment>
<evidence type="ECO:0000256" key="3">
    <source>
        <dbReference type="ARBA" id="ARBA00022475"/>
    </source>
</evidence>
<comment type="subcellular location">
    <subcellularLocation>
        <location evidence="1 9">Cell inner membrane</location>
        <topology evidence="1 9">Multi-pass membrane protein</topology>
    </subcellularLocation>
</comment>
<keyword evidence="4 9" id="KW-0997">Cell inner membrane</keyword>
<keyword evidence="7 9" id="KW-0472">Membrane</keyword>
<organism evidence="11 12">
    <name type="scientific">Yanghanlia caeni</name>
    <dbReference type="NCBI Taxonomy" id="3064283"/>
    <lineage>
        <taxon>Bacteria</taxon>
        <taxon>Pseudomonadati</taxon>
        <taxon>Pseudomonadota</taxon>
        <taxon>Betaproteobacteria</taxon>
        <taxon>Burkholderiales</taxon>
        <taxon>Alcaligenaceae</taxon>
        <taxon>Yanghanlia</taxon>
    </lineage>
</organism>
<evidence type="ECO:0000256" key="1">
    <source>
        <dbReference type="ARBA" id="ARBA00004429"/>
    </source>
</evidence>
<feature type="transmembrane region" description="Helical" evidence="9">
    <location>
        <begin position="61"/>
        <end position="80"/>
    </location>
</feature>
<dbReference type="PANTHER" id="PTHR35011">
    <property type="entry name" value="2,3-DIKETO-L-GULONATE TRAP TRANSPORTER SMALL PERMEASE PROTEIN YIAM"/>
    <property type="match status" value="1"/>
</dbReference>
<protein>
    <recommendedName>
        <fullName evidence="9">TRAP transporter small permease protein</fullName>
    </recommendedName>
</protein>